<dbReference type="AlphaFoldDB" id="A0A9D2TM54"/>
<evidence type="ECO:0000313" key="5">
    <source>
        <dbReference type="EMBL" id="HJC74156.1"/>
    </source>
</evidence>
<dbReference type="PRINTS" id="PR00035">
    <property type="entry name" value="HTHGNTR"/>
</dbReference>
<dbReference type="GO" id="GO:0000976">
    <property type="term" value="F:transcription cis-regulatory region binding"/>
    <property type="evidence" value="ECO:0007669"/>
    <property type="project" value="TreeGrafter"/>
</dbReference>
<dbReference type="Proteomes" id="UP000823902">
    <property type="component" value="Unassembled WGS sequence"/>
</dbReference>
<evidence type="ECO:0000256" key="1">
    <source>
        <dbReference type="ARBA" id="ARBA00023015"/>
    </source>
</evidence>
<keyword evidence="3" id="KW-0804">Transcription</keyword>
<dbReference type="EMBL" id="DWVY01000019">
    <property type="protein sequence ID" value="HJC74156.1"/>
    <property type="molecule type" value="Genomic_DNA"/>
</dbReference>
<dbReference type="PANTHER" id="PTHR30146">
    <property type="entry name" value="LACI-RELATED TRANSCRIPTIONAL REPRESSOR"/>
    <property type="match status" value="1"/>
</dbReference>
<feature type="domain" description="HTH gntR-type" evidence="4">
    <location>
        <begin position="2"/>
        <end position="70"/>
    </location>
</feature>
<evidence type="ECO:0000259" key="4">
    <source>
        <dbReference type="PROSITE" id="PS50949"/>
    </source>
</evidence>
<dbReference type="InterPro" id="IPR028082">
    <property type="entry name" value="Peripla_BP_I"/>
</dbReference>
<dbReference type="InterPro" id="IPR000524">
    <property type="entry name" value="Tscrpt_reg_HTH_GntR"/>
</dbReference>
<dbReference type="Gene3D" id="3.40.50.2300">
    <property type="match status" value="2"/>
</dbReference>
<dbReference type="InterPro" id="IPR046335">
    <property type="entry name" value="LacI/GalR-like_sensor"/>
</dbReference>
<proteinExistence type="predicted"/>
<dbReference type="Pfam" id="PF00392">
    <property type="entry name" value="GntR"/>
    <property type="match status" value="1"/>
</dbReference>
<dbReference type="SUPFAM" id="SSF46785">
    <property type="entry name" value="Winged helix' DNA-binding domain"/>
    <property type="match status" value="1"/>
</dbReference>
<name>A0A9D2TM54_9FIRM</name>
<gene>
    <name evidence="5" type="ORF">H9697_04300</name>
</gene>
<keyword evidence="2" id="KW-0238">DNA-binding</keyword>
<dbReference type="InterPro" id="IPR033532">
    <property type="entry name" value="AraR_ligand_bind_dom"/>
</dbReference>
<dbReference type="InterPro" id="IPR036388">
    <property type="entry name" value="WH-like_DNA-bd_sf"/>
</dbReference>
<evidence type="ECO:0000313" key="6">
    <source>
        <dbReference type="Proteomes" id="UP000823902"/>
    </source>
</evidence>
<dbReference type="PANTHER" id="PTHR30146:SF150">
    <property type="entry name" value="ARABINOSE METABOLISM TRANSCRIPTIONAL REPRESSOR"/>
    <property type="match status" value="1"/>
</dbReference>
<evidence type="ECO:0000256" key="2">
    <source>
        <dbReference type="ARBA" id="ARBA00023125"/>
    </source>
</evidence>
<reference evidence="5" key="2">
    <citation type="submission" date="2021-04" db="EMBL/GenBank/DDBJ databases">
        <authorList>
            <person name="Gilroy R."/>
        </authorList>
    </citation>
    <scope>NUCLEOTIDE SEQUENCE</scope>
    <source>
        <strain evidence="5">CHK196-7946</strain>
    </source>
</reference>
<dbReference type="GO" id="GO:0003700">
    <property type="term" value="F:DNA-binding transcription factor activity"/>
    <property type="evidence" value="ECO:0007669"/>
    <property type="project" value="InterPro"/>
</dbReference>
<organism evidence="5 6">
    <name type="scientific">Candidatus Mediterraneibacter faecavium</name>
    <dbReference type="NCBI Taxonomy" id="2838668"/>
    <lineage>
        <taxon>Bacteria</taxon>
        <taxon>Bacillati</taxon>
        <taxon>Bacillota</taxon>
        <taxon>Clostridia</taxon>
        <taxon>Lachnospirales</taxon>
        <taxon>Lachnospiraceae</taxon>
        <taxon>Mediterraneibacter</taxon>
    </lineage>
</organism>
<reference evidence="5" key="1">
    <citation type="journal article" date="2021" name="PeerJ">
        <title>Extensive microbial diversity within the chicken gut microbiome revealed by metagenomics and culture.</title>
        <authorList>
            <person name="Gilroy R."/>
            <person name="Ravi A."/>
            <person name="Getino M."/>
            <person name="Pursley I."/>
            <person name="Horton D.L."/>
            <person name="Alikhan N.F."/>
            <person name="Baker D."/>
            <person name="Gharbi K."/>
            <person name="Hall N."/>
            <person name="Watson M."/>
            <person name="Adriaenssens E.M."/>
            <person name="Foster-Nyarko E."/>
            <person name="Jarju S."/>
            <person name="Secka A."/>
            <person name="Antonio M."/>
            <person name="Oren A."/>
            <person name="Chaudhuri R.R."/>
            <person name="La Ragione R."/>
            <person name="Hildebrand F."/>
            <person name="Pallen M.J."/>
        </authorList>
    </citation>
    <scope>NUCLEOTIDE SEQUENCE</scope>
    <source>
        <strain evidence="5">CHK196-7946</strain>
    </source>
</reference>
<dbReference type="InterPro" id="IPR036390">
    <property type="entry name" value="WH_DNA-bd_sf"/>
</dbReference>
<protein>
    <submittedName>
        <fullName evidence="5">GntR family transcriptional regulator</fullName>
    </submittedName>
</protein>
<dbReference type="CDD" id="cd01541">
    <property type="entry name" value="PBP1_AraR"/>
    <property type="match status" value="1"/>
</dbReference>
<dbReference type="Pfam" id="PF13377">
    <property type="entry name" value="Peripla_BP_3"/>
    <property type="match status" value="1"/>
</dbReference>
<comment type="caution">
    <text evidence="5">The sequence shown here is derived from an EMBL/GenBank/DDBJ whole genome shotgun (WGS) entry which is preliminary data.</text>
</comment>
<sequence>MSIKYKWLAGKLKEMTEKYRNAGIEKLPTEQELCSRYHVSRQTVRQALSILEDSRLIVRRQGSGSYITGLSTDPSRNTISVLISDDQEYIYPGVLSDIRSELDKNGFSCRVHITGNRTETEYQILLGLLDTPPLGVIAEGCKSALPSPNLDLYRRLVKKGTSVVFLHNYYPALQDSLYVKDDNTGGSAMLVRHLAERGHISIGGIFKTDDLQGIERYQGFVETMRTLHLNTADEKIGWFDSRDQYALETSRNASFLRAVAKEVLSSCTAVVCYNDMIAYYLMQELRQAGYRLPEDMAVAAFDNTYLSSYGPVSVTTLSHKPHEMGTLAARTLIQRIKGLPADPQEVPWKLNLKESTAHSV</sequence>
<evidence type="ECO:0000256" key="3">
    <source>
        <dbReference type="ARBA" id="ARBA00023163"/>
    </source>
</evidence>
<dbReference type="PROSITE" id="PS50949">
    <property type="entry name" value="HTH_GNTR"/>
    <property type="match status" value="1"/>
</dbReference>
<keyword evidence="1" id="KW-0805">Transcription regulation</keyword>
<dbReference type="SMART" id="SM00345">
    <property type="entry name" value="HTH_GNTR"/>
    <property type="match status" value="1"/>
</dbReference>
<dbReference type="SUPFAM" id="SSF53822">
    <property type="entry name" value="Periplasmic binding protein-like I"/>
    <property type="match status" value="1"/>
</dbReference>
<dbReference type="Gene3D" id="1.10.10.10">
    <property type="entry name" value="Winged helix-like DNA-binding domain superfamily/Winged helix DNA-binding domain"/>
    <property type="match status" value="1"/>
</dbReference>
<accession>A0A9D2TM54</accession>
<dbReference type="CDD" id="cd07377">
    <property type="entry name" value="WHTH_GntR"/>
    <property type="match status" value="1"/>
</dbReference>